<dbReference type="AlphaFoldDB" id="A0A380Q4R0"/>
<keyword evidence="1 5" id="KW-0378">Hydrolase</keyword>
<keyword evidence="2" id="KW-0063">Aspartyl esterase</keyword>
<organism evidence="5 6">
    <name type="scientific">Yersinia pseudotuberculosis</name>
    <dbReference type="NCBI Taxonomy" id="633"/>
    <lineage>
        <taxon>Bacteria</taxon>
        <taxon>Pseudomonadati</taxon>
        <taxon>Pseudomonadota</taxon>
        <taxon>Gammaproteobacteria</taxon>
        <taxon>Enterobacterales</taxon>
        <taxon>Yersiniaceae</taxon>
        <taxon>Yersinia</taxon>
    </lineage>
</organism>
<evidence type="ECO:0000256" key="1">
    <source>
        <dbReference type="ARBA" id="ARBA00022801"/>
    </source>
</evidence>
<dbReference type="EC" id="3.1.1.11" evidence="5"/>
<evidence type="ECO:0000259" key="4">
    <source>
        <dbReference type="Pfam" id="PF01095"/>
    </source>
</evidence>
<dbReference type="Pfam" id="PF01095">
    <property type="entry name" value="Pectinesterase"/>
    <property type="match status" value="1"/>
</dbReference>
<evidence type="ECO:0000313" key="6">
    <source>
        <dbReference type="Proteomes" id="UP000255087"/>
    </source>
</evidence>
<sequence>MPINALSKTLLLGLISFAVLGEVSAAQYNAVVSAMAQGDEFSSINAALQSAPPDNSPFVIFLKKGVYTERLEVNRDNVTLKGEERDTTVIGANTAAGMLNPQGMKWAPHYSV</sequence>
<evidence type="ECO:0000256" key="2">
    <source>
        <dbReference type="ARBA" id="ARBA00023085"/>
    </source>
</evidence>
<reference evidence="5 6" key="1">
    <citation type="submission" date="2018-06" db="EMBL/GenBank/DDBJ databases">
        <authorList>
            <consortium name="Pathogen Informatics"/>
            <person name="Doyle S."/>
        </authorList>
    </citation>
    <scope>NUCLEOTIDE SEQUENCE [LARGE SCALE GENOMIC DNA]</scope>
    <source>
        <strain evidence="5 6">NCTC8580</strain>
    </source>
</reference>
<accession>A0A380Q4R0</accession>
<proteinExistence type="predicted"/>
<keyword evidence="3" id="KW-0732">Signal</keyword>
<dbReference type="Proteomes" id="UP000255087">
    <property type="component" value="Unassembled WGS sequence"/>
</dbReference>
<dbReference type="InterPro" id="IPR012334">
    <property type="entry name" value="Pectin_lyas_fold"/>
</dbReference>
<dbReference type="SUPFAM" id="SSF51126">
    <property type="entry name" value="Pectin lyase-like"/>
    <property type="match status" value="1"/>
</dbReference>
<dbReference type="InterPro" id="IPR011050">
    <property type="entry name" value="Pectin_lyase_fold/virulence"/>
</dbReference>
<feature type="chain" id="PRO_5016937538" evidence="3">
    <location>
        <begin position="26"/>
        <end position="112"/>
    </location>
</feature>
<name>A0A380Q4R0_YERPU</name>
<feature type="signal peptide" evidence="3">
    <location>
        <begin position="1"/>
        <end position="25"/>
    </location>
</feature>
<evidence type="ECO:0000256" key="3">
    <source>
        <dbReference type="SAM" id="SignalP"/>
    </source>
</evidence>
<dbReference type="Gene3D" id="2.160.20.10">
    <property type="entry name" value="Single-stranded right-handed beta-helix, Pectin lyase-like"/>
    <property type="match status" value="1"/>
</dbReference>
<protein>
    <submittedName>
        <fullName evidence="5">Pectinesterase</fullName>
        <ecNumber evidence="5">3.1.1.11</ecNumber>
    </submittedName>
</protein>
<dbReference type="GO" id="GO:0030599">
    <property type="term" value="F:pectinesterase activity"/>
    <property type="evidence" value="ECO:0007669"/>
    <property type="project" value="UniProtKB-EC"/>
</dbReference>
<gene>
    <name evidence="5" type="primary">pemA_1</name>
    <name evidence="5" type="ORF">NCTC8580_00836</name>
</gene>
<evidence type="ECO:0000313" key="5">
    <source>
        <dbReference type="EMBL" id="SUP80768.1"/>
    </source>
</evidence>
<feature type="domain" description="Pectinesterase catalytic" evidence="4">
    <location>
        <begin position="30"/>
        <end position="95"/>
    </location>
</feature>
<dbReference type="InterPro" id="IPR000070">
    <property type="entry name" value="Pectinesterase_cat"/>
</dbReference>
<dbReference type="GO" id="GO:0042545">
    <property type="term" value="P:cell wall modification"/>
    <property type="evidence" value="ECO:0007669"/>
    <property type="project" value="InterPro"/>
</dbReference>
<dbReference type="EMBL" id="UHJC01000001">
    <property type="protein sequence ID" value="SUP80768.1"/>
    <property type="molecule type" value="Genomic_DNA"/>
</dbReference>